<feature type="domain" description="OmpR/PhoB-type" evidence="8">
    <location>
        <begin position="1"/>
        <end position="102"/>
    </location>
</feature>
<dbReference type="CDD" id="cd15831">
    <property type="entry name" value="BTAD"/>
    <property type="match status" value="1"/>
</dbReference>
<evidence type="ECO:0000256" key="2">
    <source>
        <dbReference type="ARBA" id="ARBA00023012"/>
    </source>
</evidence>
<proteinExistence type="inferred from homology"/>
<dbReference type="Pfam" id="PF00486">
    <property type="entry name" value="Trans_reg_C"/>
    <property type="match status" value="1"/>
</dbReference>
<reference evidence="10" key="1">
    <citation type="journal article" date="2019" name="Int. J. Syst. Evol. Microbiol.">
        <title>The Global Catalogue of Microorganisms (GCM) 10K type strain sequencing project: providing services to taxonomists for standard genome sequencing and annotation.</title>
        <authorList>
            <consortium name="The Broad Institute Genomics Platform"/>
            <consortium name="The Broad Institute Genome Sequencing Center for Infectious Disease"/>
            <person name="Wu L."/>
            <person name="Ma J."/>
        </authorList>
    </citation>
    <scope>NUCLEOTIDE SEQUENCE [LARGE SCALE GENOMIC DNA]</scope>
    <source>
        <strain evidence="10">JCM 9918</strain>
    </source>
</reference>
<dbReference type="SUPFAM" id="SSF52540">
    <property type="entry name" value="P-loop containing nucleoside triphosphate hydrolases"/>
    <property type="match status" value="1"/>
</dbReference>
<name>A0ABW1BGX2_9ACTN</name>
<evidence type="ECO:0000259" key="8">
    <source>
        <dbReference type="PROSITE" id="PS51755"/>
    </source>
</evidence>
<dbReference type="Proteomes" id="UP001596112">
    <property type="component" value="Unassembled WGS sequence"/>
</dbReference>
<dbReference type="InterPro" id="IPR016032">
    <property type="entry name" value="Sig_transdc_resp-reg_C-effctor"/>
</dbReference>
<feature type="region of interest" description="Disordered" evidence="7">
    <location>
        <begin position="257"/>
        <end position="339"/>
    </location>
</feature>
<feature type="compositionally biased region" description="Pro residues" evidence="7">
    <location>
        <begin position="360"/>
        <end position="376"/>
    </location>
</feature>
<feature type="compositionally biased region" description="Low complexity" evidence="7">
    <location>
        <begin position="286"/>
        <end position="296"/>
    </location>
</feature>
<feature type="region of interest" description="Disordered" evidence="7">
    <location>
        <begin position="684"/>
        <end position="713"/>
    </location>
</feature>
<dbReference type="PANTHER" id="PTHR35807:SF1">
    <property type="entry name" value="TRANSCRIPTIONAL REGULATOR REDD"/>
    <property type="match status" value="1"/>
</dbReference>
<evidence type="ECO:0000256" key="3">
    <source>
        <dbReference type="ARBA" id="ARBA00023015"/>
    </source>
</evidence>
<evidence type="ECO:0000256" key="6">
    <source>
        <dbReference type="PROSITE-ProRule" id="PRU01091"/>
    </source>
</evidence>
<dbReference type="RefSeq" id="WP_272171860.1">
    <property type="nucleotide sequence ID" value="NZ_JAQOSL010000039.1"/>
</dbReference>
<evidence type="ECO:0000313" key="9">
    <source>
        <dbReference type="EMBL" id="MFC5812435.1"/>
    </source>
</evidence>
<accession>A0ABW1BGX2</accession>
<dbReference type="InterPro" id="IPR002182">
    <property type="entry name" value="NB-ARC"/>
</dbReference>
<organism evidence="9 10">
    <name type="scientific">Streptomyces heilongjiangensis</name>
    <dbReference type="NCBI Taxonomy" id="945052"/>
    <lineage>
        <taxon>Bacteria</taxon>
        <taxon>Bacillati</taxon>
        <taxon>Actinomycetota</taxon>
        <taxon>Actinomycetes</taxon>
        <taxon>Kitasatosporales</taxon>
        <taxon>Streptomycetaceae</taxon>
        <taxon>Streptomyces</taxon>
    </lineage>
</organism>
<dbReference type="Pfam" id="PF00931">
    <property type="entry name" value="NB-ARC"/>
    <property type="match status" value="1"/>
</dbReference>
<feature type="DNA-binding region" description="OmpR/PhoB-type" evidence="6">
    <location>
        <begin position="1"/>
        <end position="102"/>
    </location>
</feature>
<dbReference type="SMART" id="SM00028">
    <property type="entry name" value="TPR"/>
    <property type="match status" value="6"/>
</dbReference>
<keyword evidence="10" id="KW-1185">Reference proteome</keyword>
<evidence type="ECO:0000256" key="1">
    <source>
        <dbReference type="ARBA" id="ARBA00005820"/>
    </source>
</evidence>
<evidence type="ECO:0000256" key="5">
    <source>
        <dbReference type="ARBA" id="ARBA00023163"/>
    </source>
</evidence>
<dbReference type="Gene3D" id="1.25.40.10">
    <property type="entry name" value="Tetratricopeptide repeat domain"/>
    <property type="match status" value="2"/>
</dbReference>
<feature type="compositionally biased region" description="Low complexity" evidence="7">
    <location>
        <begin position="697"/>
        <end position="706"/>
    </location>
</feature>
<dbReference type="InterPro" id="IPR051677">
    <property type="entry name" value="AfsR-DnrI-RedD_regulator"/>
</dbReference>
<dbReference type="PRINTS" id="PR00364">
    <property type="entry name" value="DISEASERSIST"/>
</dbReference>
<dbReference type="PROSITE" id="PS51755">
    <property type="entry name" value="OMPR_PHOB"/>
    <property type="match status" value="1"/>
</dbReference>
<dbReference type="SUPFAM" id="SSF46894">
    <property type="entry name" value="C-terminal effector domain of the bipartite response regulators"/>
    <property type="match status" value="1"/>
</dbReference>
<dbReference type="SUPFAM" id="SSF48452">
    <property type="entry name" value="TPR-like"/>
    <property type="match status" value="3"/>
</dbReference>
<comment type="caution">
    <text evidence="9">The sequence shown here is derived from an EMBL/GenBank/DDBJ whole genome shotgun (WGS) entry which is preliminary data.</text>
</comment>
<dbReference type="InterPro" id="IPR011990">
    <property type="entry name" value="TPR-like_helical_dom_sf"/>
</dbReference>
<keyword evidence="2" id="KW-0902">Two-component regulatory system</keyword>
<gene>
    <name evidence="9" type="ORF">ACFQGO_33820</name>
</gene>
<dbReference type="InterPro" id="IPR036388">
    <property type="entry name" value="WH-like_DNA-bd_sf"/>
</dbReference>
<feature type="region of interest" description="Disordered" evidence="7">
    <location>
        <begin position="358"/>
        <end position="377"/>
    </location>
</feature>
<keyword evidence="5" id="KW-0804">Transcription</keyword>
<dbReference type="Pfam" id="PF03704">
    <property type="entry name" value="BTAD"/>
    <property type="match status" value="1"/>
</dbReference>
<evidence type="ECO:0000313" key="10">
    <source>
        <dbReference type="Proteomes" id="UP001596112"/>
    </source>
</evidence>
<dbReference type="Gene3D" id="1.10.10.10">
    <property type="entry name" value="Winged helix-like DNA-binding domain superfamily/Winged helix DNA-binding domain"/>
    <property type="match status" value="1"/>
</dbReference>
<protein>
    <submittedName>
        <fullName evidence="9">BTAD domain-containing putative transcriptional regulator</fullName>
    </submittedName>
</protein>
<evidence type="ECO:0000256" key="7">
    <source>
        <dbReference type="SAM" id="MobiDB-lite"/>
    </source>
</evidence>
<keyword evidence="3" id="KW-0805">Transcription regulation</keyword>
<dbReference type="Gene3D" id="3.40.50.300">
    <property type="entry name" value="P-loop containing nucleotide triphosphate hydrolases"/>
    <property type="match status" value="1"/>
</dbReference>
<dbReference type="PANTHER" id="PTHR35807">
    <property type="entry name" value="TRANSCRIPTIONAL REGULATOR REDD-RELATED"/>
    <property type="match status" value="1"/>
</dbReference>
<dbReference type="InterPro" id="IPR001867">
    <property type="entry name" value="OmpR/PhoB-type_DNA-bd"/>
</dbReference>
<evidence type="ECO:0000256" key="4">
    <source>
        <dbReference type="ARBA" id="ARBA00023125"/>
    </source>
</evidence>
<dbReference type="InterPro" id="IPR005158">
    <property type="entry name" value="BTAD"/>
</dbReference>
<sequence>MALEPVWFAVLGPVRVRRAGVELAPGRPQEQALLALLLARAGRPVAVGEIVDVLWGRRPPDSAVNVIRRHVGSLRRWLEPGLPTRAVGRWLVREAGGYRLLVDDGSLDLLRFRRLCDEARRTAADPHAAPARAVDLLTEALELWRGPAGAGLPADVRERAGFGQLDRERLTAVREAADGALRAGIPDTVLPVLREAVTGAPLDEPLLARLILTLAATGRTAEALTAYRTARTRLADELGIDPGRELREAHRAVLREATPEAAQTWSGDADASTGTVDPPPVPAPSPAAGRSAAPTSAPAPAPEEGPEATPTEPAPAPAPASGTAPAPAPVPAQLPHDLPTFTGRRAELEEVLALLDTATAPPPAPGATPTPAPTPAVPASAPGTVVISAIGGMAGIGKTTLAVHWAHRVADRFPDGQLYVNLRGFTPSGAVMGADDAVRVFLDALGVPPEQVPHGVDARAALYRSLLAGRRFLVLLDNARDTEQVRPLLPGAPGCLAIVTSRNQLTGLVSAHGAHTLTLRPLDTEQARAFLERRLGTARLTGESRAVAEIAALCAGLPLALACVAARAAARPRFALSAIAAELREAHGSLDAFSRSDASANVGAVFSWSLSAVSADAARLFRLLALHPGPHFSAPATAALAGLPPRRARFLLTELADVHLVHEHAPGRYALHDLLRAHASELLREAGPDPDGGPPAGSGTAAARGTTARRDERVEVAVEHDTPVERLYAYHLHAAHAGQRVLAPQEDPPAPGPVPAGVPVESFGDHEQALAWLTTEYPVLLAVIEAAVRSGRDRVACRVAWSLEPYFDRRGHWHDWAATQRTALDAALRLGDPAWEARGLRALGRAEGRLGLHDLARPRLDRALELFTRLGDTIGRADTHRSLGWICDQAGDLPGALRHNRLALELFQGSGRPAAHASVLNSVGWYHALLGEYREALNHCFQALPLLQDLGDRYGQAATWHSIAFAHHHLGRHRQALVGYGNALGFYQQSGVPYLEASTLVHVGDTHRAMGDHDRARAAWQQALTILITLGHPDADDVRALLTAGDRCV</sequence>
<dbReference type="SMART" id="SM00862">
    <property type="entry name" value="Trans_reg_C"/>
    <property type="match status" value="1"/>
</dbReference>
<dbReference type="EMBL" id="JBHSNZ010000034">
    <property type="protein sequence ID" value="MFC5812435.1"/>
    <property type="molecule type" value="Genomic_DNA"/>
</dbReference>
<keyword evidence="4 6" id="KW-0238">DNA-binding</keyword>
<dbReference type="InterPro" id="IPR027417">
    <property type="entry name" value="P-loop_NTPase"/>
</dbReference>
<dbReference type="SMART" id="SM01043">
    <property type="entry name" value="BTAD"/>
    <property type="match status" value="1"/>
</dbReference>
<dbReference type="Pfam" id="PF13424">
    <property type="entry name" value="TPR_12"/>
    <property type="match status" value="2"/>
</dbReference>
<dbReference type="InterPro" id="IPR019734">
    <property type="entry name" value="TPR_rpt"/>
</dbReference>
<comment type="similarity">
    <text evidence="1">Belongs to the AfsR/DnrI/RedD regulatory family.</text>
</comment>